<reference evidence="2 3" key="1">
    <citation type="journal article" date="2015" name="Int. J. Syst. Evol. Microbiol.">
        <title>Sphingomonas hengshuiensis sp. nov., isolated from lake wetland.</title>
        <authorList>
            <person name="Wei S."/>
            <person name="Wang T."/>
            <person name="Liu H."/>
            <person name="Zhang C."/>
            <person name="Guo J."/>
            <person name="Wang Q."/>
            <person name="Liang K."/>
            <person name="Zhang Z."/>
        </authorList>
    </citation>
    <scope>NUCLEOTIDE SEQUENCE [LARGE SCALE GENOMIC DNA]</scope>
    <source>
        <strain evidence="2 3">WHSC-8</strain>
    </source>
</reference>
<dbReference type="GO" id="GO:0003677">
    <property type="term" value="F:DNA binding"/>
    <property type="evidence" value="ECO:0007669"/>
    <property type="project" value="InterPro"/>
</dbReference>
<dbReference type="Proteomes" id="UP000032300">
    <property type="component" value="Chromosome"/>
</dbReference>
<dbReference type="RefSeq" id="WP_044332215.1">
    <property type="nucleotide sequence ID" value="NZ_CP010836.1"/>
</dbReference>
<reference evidence="2 3" key="2">
    <citation type="submission" date="2015-02" db="EMBL/GenBank/DDBJ databases">
        <title>The complete genome of Sphingomonas hengshuiensis sp. WHSC-8 isolated from soil of Hengshui Lake.</title>
        <authorList>
            <person name="Wei S."/>
            <person name="Guo J."/>
            <person name="Su C."/>
            <person name="Wu R."/>
            <person name="Zhang Z."/>
            <person name="Liang K."/>
            <person name="Li H."/>
            <person name="Wang T."/>
            <person name="Liu H."/>
            <person name="Zhang C."/>
            <person name="Li Z."/>
            <person name="Wang Q."/>
            <person name="Meng J."/>
        </authorList>
    </citation>
    <scope>NUCLEOTIDE SEQUENCE [LARGE SCALE GENOMIC DNA]</scope>
    <source>
        <strain evidence="2 3">WHSC-8</strain>
    </source>
</reference>
<evidence type="ECO:0000313" key="2">
    <source>
        <dbReference type="EMBL" id="AJP72234.1"/>
    </source>
</evidence>
<dbReference type="PROSITE" id="PS50943">
    <property type="entry name" value="HTH_CROC1"/>
    <property type="match status" value="1"/>
</dbReference>
<dbReference type="InterPro" id="IPR001387">
    <property type="entry name" value="Cro/C1-type_HTH"/>
</dbReference>
<dbReference type="SUPFAM" id="SSF47413">
    <property type="entry name" value="lambda repressor-like DNA-binding domains"/>
    <property type="match status" value="1"/>
</dbReference>
<evidence type="ECO:0000259" key="1">
    <source>
        <dbReference type="PROSITE" id="PS50943"/>
    </source>
</evidence>
<gene>
    <name evidence="2" type="ORF">TS85_11190</name>
</gene>
<dbReference type="AlphaFoldDB" id="A0A7U4LF73"/>
<dbReference type="EMBL" id="CP010836">
    <property type="protein sequence ID" value="AJP72234.1"/>
    <property type="molecule type" value="Genomic_DNA"/>
</dbReference>
<accession>A0A7U4LF73</accession>
<organism evidence="2 3">
    <name type="scientific">Sphingomonas hengshuiensis</name>
    <dbReference type="NCBI Taxonomy" id="1609977"/>
    <lineage>
        <taxon>Bacteria</taxon>
        <taxon>Pseudomonadati</taxon>
        <taxon>Pseudomonadota</taxon>
        <taxon>Alphaproteobacteria</taxon>
        <taxon>Sphingomonadales</taxon>
        <taxon>Sphingomonadaceae</taxon>
        <taxon>Sphingomonas</taxon>
    </lineage>
</organism>
<sequence length="383" mass="41444">MVKLEDKGKTRISAARAVVPIDPFRAHVFPNRVREQRRRRGFPKLLRLSTAIPEIPYIRLSKIERGEVFARADELRRIAAALKIPPAELLLDIDEPGFDIANWAMPFADGEGVDLDEERFAVLLAAALRARRSGDPDLTIARIERDFGLPPVNLSRLENAQKPFGRWNAATRQALYRLFDMPSEHGLRAWVDGRHRAGTLDPFLGAIADPAARHARSRMRIAELAAELRGPPSAEPDAAPPPRLAAAPAPATVPLLPIAQHERRMIAVRGAPLANGLIADAATDRRVEAPAAAGPNAFGLKVCRATLGAGLPAQATAIVDPDRFPAPGGLAALKEDEGWRLLSVGSSRDGRMIGYSVNPDLEIALDDCDPARLAAVVGAIFLD</sequence>
<keyword evidence="3" id="KW-1185">Reference proteome</keyword>
<name>A0A7U4LF73_9SPHN</name>
<dbReference type="SMART" id="SM00530">
    <property type="entry name" value="HTH_XRE"/>
    <property type="match status" value="1"/>
</dbReference>
<dbReference type="Gene3D" id="1.10.260.40">
    <property type="entry name" value="lambda repressor-like DNA-binding domains"/>
    <property type="match status" value="1"/>
</dbReference>
<evidence type="ECO:0000313" key="3">
    <source>
        <dbReference type="Proteomes" id="UP000032300"/>
    </source>
</evidence>
<dbReference type="InterPro" id="IPR010982">
    <property type="entry name" value="Lambda_DNA-bd_dom_sf"/>
</dbReference>
<feature type="domain" description="HTH cro/C1-type" evidence="1">
    <location>
        <begin position="60"/>
        <end position="89"/>
    </location>
</feature>
<dbReference type="CDD" id="cd00093">
    <property type="entry name" value="HTH_XRE"/>
    <property type="match status" value="1"/>
</dbReference>
<proteinExistence type="predicted"/>
<dbReference type="OrthoDB" id="7555776at2"/>
<dbReference type="KEGG" id="sphi:TS85_11190"/>
<protein>
    <recommendedName>
        <fullName evidence="1">HTH cro/C1-type domain-containing protein</fullName>
    </recommendedName>
</protein>